<feature type="domain" description="PAS" evidence="7">
    <location>
        <begin position="367"/>
        <end position="440"/>
    </location>
</feature>
<feature type="domain" description="PAS" evidence="7">
    <location>
        <begin position="605"/>
        <end position="651"/>
    </location>
</feature>
<dbReference type="InterPro" id="IPR000014">
    <property type="entry name" value="PAS"/>
</dbReference>
<evidence type="ECO:0000256" key="2">
    <source>
        <dbReference type="ARBA" id="ARBA00022475"/>
    </source>
</evidence>
<dbReference type="SMART" id="SM00052">
    <property type="entry name" value="EAL"/>
    <property type="match status" value="1"/>
</dbReference>
<dbReference type="InterPro" id="IPR001633">
    <property type="entry name" value="EAL_dom"/>
</dbReference>
<dbReference type="CDD" id="cd18774">
    <property type="entry name" value="PDC2_HK_sensor"/>
    <property type="match status" value="1"/>
</dbReference>
<feature type="transmembrane region" description="Helical" evidence="6">
    <location>
        <begin position="12"/>
        <end position="31"/>
    </location>
</feature>
<dbReference type="InterPro" id="IPR003660">
    <property type="entry name" value="HAMP_dom"/>
</dbReference>
<dbReference type="Gene3D" id="6.10.340.10">
    <property type="match status" value="1"/>
</dbReference>
<dbReference type="Pfam" id="PF02743">
    <property type="entry name" value="dCache_1"/>
    <property type="match status" value="1"/>
</dbReference>
<feature type="domain" description="EAL" evidence="8">
    <location>
        <begin position="905"/>
        <end position="1159"/>
    </location>
</feature>
<dbReference type="Pfam" id="PF00672">
    <property type="entry name" value="HAMP"/>
    <property type="match status" value="1"/>
</dbReference>
<dbReference type="PANTHER" id="PTHR44757:SF2">
    <property type="entry name" value="BIOFILM ARCHITECTURE MAINTENANCE PROTEIN MBAA"/>
    <property type="match status" value="1"/>
</dbReference>
<dbReference type="InterPro" id="IPR035919">
    <property type="entry name" value="EAL_sf"/>
</dbReference>
<dbReference type="SMART" id="SM00091">
    <property type="entry name" value="PAS"/>
    <property type="match status" value="3"/>
</dbReference>
<dbReference type="InterPro" id="IPR000160">
    <property type="entry name" value="GGDEF_dom"/>
</dbReference>
<comment type="subcellular location">
    <subcellularLocation>
        <location evidence="1">Cell membrane</location>
        <topology evidence="1">Multi-pass membrane protein</topology>
    </subcellularLocation>
</comment>
<dbReference type="Pfam" id="PF13682">
    <property type="entry name" value="CZB"/>
    <property type="match status" value="1"/>
</dbReference>
<evidence type="ECO:0000256" key="3">
    <source>
        <dbReference type="ARBA" id="ARBA00022692"/>
    </source>
</evidence>
<dbReference type="InterPro" id="IPR025991">
    <property type="entry name" value="Chemoreceptor_zinc-bind_dom"/>
</dbReference>
<dbReference type="SMART" id="SM00086">
    <property type="entry name" value="PAC"/>
    <property type="match status" value="2"/>
</dbReference>
<dbReference type="GO" id="GO:0007165">
    <property type="term" value="P:signal transduction"/>
    <property type="evidence" value="ECO:0007669"/>
    <property type="project" value="InterPro"/>
</dbReference>
<dbReference type="SUPFAM" id="SSF141868">
    <property type="entry name" value="EAL domain-like"/>
    <property type="match status" value="1"/>
</dbReference>
<dbReference type="PROSITE" id="PS50885">
    <property type="entry name" value="HAMP"/>
    <property type="match status" value="1"/>
</dbReference>
<name>A0A1G8MAQ7_9RHOO</name>
<dbReference type="Proteomes" id="UP000198607">
    <property type="component" value="Unassembled WGS sequence"/>
</dbReference>
<dbReference type="CDD" id="cd01948">
    <property type="entry name" value="EAL"/>
    <property type="match status" value="1"/>
</dbReference>
<evidence type="ECO:0000259" key="8">
    <source>
        <dbReference type="PROSITE" id="PS50883"/>
    </source>
</evidence>
<dbReference type="Pfam" id="PF00563">
    <property type="entry name" value="EAL"/>
    <property type="match status" value="1"/>
</dbReference>
<dbReference type="SMART" id="SM00267">
    <property type="entry name" value="GGDEF"/>
    <property type="match status" value="1"/>
</dbReference>
<dbReference type="InterPro" id="IPR043128">
    <property type="entry name" value="Rev_trsase/Diguanyl_cyclase"/>
</dbReference>
<organism evidence="11 12">
    <name type="scientific">Propionivibrio dicarboxylicus</name>
    <dbReference type="NCBI Taxonomy" id="83767"/>
    <lineage>
        <taxon>Bacteria</taxon>
        <taxon>Pseudomonadati</taxon>
        <taxon>Pseudomonadota</taxon>
        <taxon>Betaproteobacteria</taxon>
        <taxon>Rhodocyclales</taxon>
        <taxon>Rhodocyclaceae</taxon>
        <taxon>Propionivibrio</taxon>
    </lineage>
</organism>
<dbReference type="InterPro" id="IPR029787">
    <property type="entry name" value="Nucleotide_cyclase"/>
</dbReference>
<feature type="domain" description="HAMP" evidence="9">
    <location>
        <begin position="309"/>
        <end position="362"/>
    </location>
</feature>
<dbReference type="InterPro" id="IPR052155">
    <property type="entry name" value="Biofilm_reg_signaling"/>
</dbReference>
<dbReference type="STRING" id="83767.SAMN05660652_03808"/>
<dbReference type="EMBL" id="FNCY01000024">
    <property type="protein sequence ID" value="SDI64973.1"/>
    <property type="molecule type" value="Genomic_DNA"/>
</dbReference>
<evidence type="ECO:0000313" key="12">
    <source>
        <dbReference type="Proteomes" id="UP000198607"/>
    </source>
</evidence>
<keyword evidence="12" id="KW-1185">Reference proteome</keyword>
<dbReference type="CDD" id="cd01949">
    <property type="entry name" value="GGDEF"/>
    <property type="match status" value="1"/>
</dbReference>
<dbReference type="Gene3D" id="1.20.120.30">
    <property type="entry name" value="Aspartate receptor, ligand-binding domain"/>
    <property type="match status" value="1"/>
</dbReference>
<dbReference type="PROSITE" id="PS50112">
    <property type="entry name" value="PAS"/>
    <property type="match status" value="3"/>
</dbReference>
<keyword evidence="2" id="KW-1003">Cell membrane</keyword>
<dbReference type="CDD" id="cd00130">
    <property type="entry name" value="PAS"/>
    <property type="match status" value="3"/>
</dbReference>
<evidence type="ECO:0000256" key="4">
    <source>
        <dbReference type="ARBA" id="ARBA00022989"/>
    </source>
</evidence>
<keyword evidence="4 6" id="KW-1133">Transmembrane helix</keyword>
<dbReference type="GO" id="GO:0005886">
    <property type="term" value="C:plasma membrane"/>
    <property type="evidence" value="ECO:0007669"/>
    <property type="project" value="UniProtKB-SubCell"/>
</dbReference>
<keyword evidence="3 6" id="KW-0812">Transmembrane</keyword>
<dbReference type="Pfam" id="PF13426">
    <property type="entry name" value="PAS_9"/>
    <property type="match status" value="3"/>
</dbReference>
<evidence type="ECO:0000256" key="6">
    <source>
        <dbReference type="SAM" id="Phobius"/>
    </source>
</evidence>
<evidence type="ECO:0000313" key="11">
    <source>
        <dbReference type="EMBL" id="SDI64973.1"/>
    </source>
</evidence>
<dbReference type="InterPro" id="IPR035965">
    <property type="entry name" value="PAS-like_dom_sf"/>
</dbReference>
<protein>
    <submittedName>
        <fullName evidence="11">PAS domain S-box-containing protein/diguanylate cyclase (GGDEF) domain-containing protein</fullName>
    </submittedName>
</protein>
<dbReference type="InterPro" id="IPR001610">
    <property type="entry name" value="PAC"/>
</dbReference>
<sequence length="1290" mass="143937">MPRLGSLKARITVTALVILLAGIWSLSFFANQMLRRDIERMLGDQQYSIVTLIATQIEQEMAGRILALNRTNSLVAEAMGHGNAALQTFVDSRVNLMAMFNGGIVVTDAKGEVIADSAPPRRRADALGIDAETLGNLLRNGQATVSRPTQGRNAQSARFAIATPVFGRDNKVIGALIGITDIDGQNFLDSISHNRYGRTGHYLLVDGRHRLIITSTGQRRVLERLPPLGTRPMIDAFVAGREGSQIHRNVQGVEVLSSVKRIASAGWLVVADLPTDEAFEPIRDMQWRVWIVSLLLSLVTVSLIGWILRRQLSPLDHATRLLAALPDDSLPRQALPVAQNDEIGQLIRRFNRVLQTLWQREAALRESEERFKVLYDASFGGIMIHDNGIIIDCNQGLCELSGYSRDELIGSDGFLLVTPECRDAIRQHAQSGYEQAIEGIGLRKDGSRYDISAAGKNIHYKGRTLRVTELRDIGARKQAEDSLRQSEESFGNFFHKNSSVMLLTEPFTGEIVNVNESACRYYGYTREQMIGMNISVINTMAPAQISEQRLRALNNECNVFYFVHRLASGELRDVETHLSPIDQHHRPLLFSIIHDITERKRAEEKLELAASVFSHAREAIMITRADGTIIDVNDAFTRITGYARGEVIGRNPRMLDSGRQGREFFAELWQALREKGHWYGEIWNRHKSGDLYASLQTISTVFDARRVPQHYVALFSDITAFKEHEKKLEHVAHYDVLTTLPNRVLLADRMKQAMAHALRRGQLLGVAYLDLDGFKAVNDQHGHETGDRLLIALAERMKQSLREGDTLARLGGDEFIAVLGDLGSPSASLPLLSRMLEAAATPVLVGDLELRVSASLGATYFPQADDVDADQLLRQADQAMYQAKLAGKNRFHLFDAEQDRNVRGHHESLEHIRRALEARELVLHYQPKVNMRTGAIIGTEALIRWAHPERGLLPPGIFLPVVEEHPLAVDIGEWVIEHALQQTEDWQHQGINLPVSVNVGGRQLLHGDFTQRLRDALGRHPAVAPQQLEIEVLETSALEDLVRVSQIINDCQALGVSFALDDFGTGYSSLTYLKRLSVNQLKIDQSFVRDMLDDPDDLSILGGVLNMATAFRRQVIAEGVETVAHGTMLLQLGCELAQGYGIARPMPAEAIPGWIASWQPNEAWTSMQAASRDDLPLLFAGVEHRAWVTAVEDFLNGRRSGLPLSHHQCRFSAWLDEEGRAMHEDRPAFISVIELHRDIHQLASRLCSAEPPLAADIRVAGIEELRQLRDNLLAQLQALITDTRSDADRN</sequence>
<dbReference type="PANTHER" id="PTHR44757">
    <property type="entry name" value="DIGUANYLATE CYCLASE DGCP"/>
    <property type="match status" value="1"/>
</dbReference>
<dbReference type="PROSITE" id="PS50883">
    <property type="entry name" value="EAL"/>
    <property type="match status" value="1"/>
</dbReference>
<dbReference type="SMART" id="SM00304">
    <property type="entry name" value="HAMP"/>
    <property type="match status" value="1"/>
</dbReference>
<evidence type="ECO:0000256" key="5">
    <source>
        <dbReference type="ARBA" id="ARBA00023136"/>
    </source>
</evidence>
<dbReference type="NCBIfam" id="TIGR00229">
    <property type="entry name" value="sensory_box"/>
    <property type="match status" value="3"/>
</dbReference>
<dbReference type="Gene3D" id="3.20.20.450">
    <property type="entry name" value="EAL domain"/>
    <property type="match status" value="1"/>
</dbReference>
<evidence type="ECO:0000259" key="9">
    <source>
        <dbReference type="PROSITE" id="PS50885"/>
    </source>
</evidence>
<proteinExistence type="predicted"/>
<keyword evidence="5 6" id="KW-0472">Membrane</keyword>
<dbReference type="SUPFAM" id="SSF55073">
    <property type="entry name" value="Nucleotide cyclase"/>
    <property type="match status" value="1"/>
</dbReference>
<accession>A0A1G8MAQ7</accession>
<evidence type="ECO:0000259" key="7">
    <source>
        <dbReference type="PROSITE" id="PS50112"/>
    </source>
</evidence>
<dbReference type="Pfam" id="PF00990">
    <property type="entry name" value="GGDEF"/>
    <property type="match status" value="1"/>
</dbReference>
<reference evidence="11 12" key="1">
    <citation type="submission" date="2016-10" db="EMBL/GenBank/DDBJ databases">
        <authorList>
            <person name="de Groot N.N."/>
        </authorList>
    </citation>
    <scope>NUCLEOTIDE SEQUENCE [LARGE SCALE GENOMIC DNA]</scope>
    <source>
        <strain evidence="11 12">DSM 5885</strain>
    </source>
</reference>
<feature type="domain" description="GGDEF" evidence="10">
    <location>
        <begin position="762"/>
        <end position="896"/>
    </location>
</feature>
<dbReference type="Gene3D" id="3.30.450.20">
    <property type="entry name" value="PAS domain"/>
    <property type="match status" value="4"/>
</dbReference>
<evidence type="ECO:0000256" key="1">
    <source>
        <dbReference type="ARBA" id="ARBA00004651"/>
    </source>
</evidence>
<dbReference type="SUPFAM" id="SSF55785">
    <property type="entry name" value="PYP-like sensor domain (PAS domain)"/>
    <property type="match status" value="3"/>
</dbReference>
<dbReference type="Gene3D" id="3.30.70.270">
    <property type="match status" value="1"/>
</dbReference>
<feature type="domain" description="PAS" evidence="7">
    <location>
        <begin position="509"/>
        <end position="542"/>
    </location>
</feature>
<dbReference type="PROSITE" id="PS50887">
    <property type="entry name" value="GGDEF"/>
    <property type="match status" value="1"/>
</dbReference>
<feature type="transmembrane region" description="Helical" evidence="6">
    <location>
        <begin position="289"/>
        <end position="308"/>
    </location>
</feature>
<evidence type="ECO:0000259" key="10">
    <source>
        <dbReference type="PROSITE" id="PS50887"/>
    </source>
</evidence>
<gene>
    <name evidence="11" type="ORF">SAMN05660652_03808</name>
</gene>
<dbReference type="InterPro" id="IPR033479">
    <property type="entry name" value="dCache_1"/>
</dbReference>
<dbReference type="NCBIfam" id="TIGR00254">
    <property type="entry name" value="GGDEF"/>
    <property type="match status" value="1"/>
</dbReference>